<organism evidence="2 3">
    <name type="scientific">Phyllostomus discolor</name>
    <name type="common">pale spear-nosed bat</name>
    <dbReference type="NCBI Taxonomy" id="89673"/>
    <lineage>
        <taxon>Eukaryota</taxon>
        <taxon>Metazoa</taxon>
        <taxon>Chordata</taxon>
        <taxon>Craniata</taxon>
        <taxon>Vertebrata</taxon>
        <taxon>Euteleostomi</taxon>
        <taxon>Mammalia</taxon>
        <taxon>Eutheria</taxon>
        <taxon>Laurasiatheria</taxon>
        <taxon>Chiroptera</taxon>
        <taxon>Yangochiroptera</taxon>
        <taxon>Phyllostomidae</taxon>
        <taxon>Phyllostominae</taxon>
        <taxon>Phyllostomus</taxon>
    </lineage>
</organism>
<accession>A0A833YXY3</accession>
<sequence length="113" mass="12815">MGNCLLRKVRQEATPVERENRSQDKKSKEVSSTSNQQGAQHSAGSDEVCYTIISHRPSLSSSEGGYENIDAVTKRVKAQNEEPETEYTLLRAMRTSRRPSYTLEHDYELVLPQ</sequence>
<reference evidence="2 3" key="1">
    <citation type="journal article" date="2020" name="Nature">
        <title>Six reference-quality genomes reveal evolution of bat adaptations.</title>
        <authorList>
            <person name="Jebb D."/>
            <person name="Huang Z."/>
            <person name="Pippel M."/>
            <person name="Hughes G.M."/>
            <person name="Lavrichenko K."/>
            <person name="Devanna P."/>
            <person name="Winkler S."/>
            <person name="Jermiin L.S."/>
            <person name="Skirmuntt E.C."/>
            <person name="Katzourakis A."/>
            <person name="Burkitt-Gray L."/>
            <person name="Ray D.A."/>
            <person name="Sullivan K.A.M."/>
            <person name="Roscito J.G."/>
            <person name="Kirilenko B.M."/>
            <person name="Davalos L.M."/>
            <person name="Corthals A.P."/>
            <person name="Power M.L."/>
            <person name="Jones G."/>
            <person name="Ransome R.D."/>
            <person name="Dechmann D.K.N."/>
            <person name="Locatelli A.G."/>
            <person name="Puechmaille S.J."/>
            <person name="Fedrigo O."/>
            <person name="Jarvis E.D."/>
            <person name="Hiller M."/>
            <person name="Vernes S.C."/>
            <person name="Myers E.W."/>
            <person name="Teeling E.C."/>
        </authorList>
    </citation>
    <scope>NUCLEOTIDE SEQUENCE [LARGE SCALE GENOMIC DNA]</scope>
    <source>
        <strain evidence="2">Bat1K_MPI-CBG_1</strain>
    </source>
</reference>
<protein>
    <submittedName>
        <fullName evidence="2">Germinal center associated signaling and motility like</fullName>
    </submittedName>
</protein>
<dbReference type="GO" id="GO:2000401">
    <property type="term" value="P:regulation of lymphocyte migration"/>
    <property type="evidence" value="ECO:0007669"/>
    <property type="project" value="InterPro"/>
</dbReference>
<dbReference type="PANTHER" id="PTHR35351">
    <property type="entry name" value="GERMINAL CENTER-ASSOCIATED SIGNALING AND MOTILITY-LIKE PROTEIN"/>
    <property type="match status" value="1"/>
</dbReference>
<feature type="compositionally biased region" description="Polar residues" evidence="1">
    <location>
        <begin position="30"/>
        <end position="43"/>
    </location>
</feature>
<comment type="caution">
    <text evidence="2">The sequence shown here is derived from an EMBL/GenBank/DDBJ whole genome shotgun (WGS) entry which is preliminary data.</text>
</comment>
<evidence type="ECO:0000256" key="1">
    <source>
        <dbReference type="SAM" id="MobiDB-lite"/>
    </source>
</evidence>
<dbReference type="PANTHER" id="PTHR35351:SF1">
    <property type="entry name" value="GERMINAL CENTER-ASSOCIATED SIGNALING AND MOTILITY-LIKE PROTEIN"/>
    <property type="match status" value="1"/>
</dbReference>
<dbReference type="Pfam" id="PF15666">
    <property type="entry name" value="HGAL"/>
    <property type="match status" value="1"/>
</dbReference>
<dbReference type="GO" id="GO:0050855">
    <property type="term" value="P:regulation of B cell receptor signaling pathway"/>
    <property type="evidence" value="ECO:0007669"/>
    <property type="project" value="InterPro"/>
</dbReference>
<dbReference type="AlphaFoldDB" id="A0A833YXY3"/>
<dbReference type="Proteomes" id="UP000664940">
    <property type="component" value="Unassembled WGS sequence"/>
</dbReference>
<evidence type="ECO:0000313" key="2">
    <source>
        <dbReference type="EMBL" id="KAF6081230.1"/>
    </source>
</evidence>
<feature type="region of interest" description="Disordered" evidence="1">
    <location>
        <begin position="1"/>
        <end position="46"/>
    </location>
</feature>
<dbReference type="EMBL" id="JABVXQ010000013">
    <property type="protein sequence ID" value="KAF6081230.1"/>
    <property type="molecule type" value="Genomic_DNA"/>
</dbReference>
<name>A0A833YXY3_9CHIR</name>
<evidence type="ECO:0000313" key="3">
    <source>
        <dbReference type="Proteomes" id="UP000664940"/>
    </source>
</evidence>
<gene>
    <name evidence="2" type="ORF">HJG60_005500</name>
</gene>
<proteinExistence type="predicted"/>
<dbReference type="InterPro" id="IPR031364">
    <property type="entry name" value="GC_assoc_lym"/>
</dbReference>
<feature type="compositionally biased region" description="Basic and acidic residues" evidence="1">
    <location>
        <begin position="9"/>
        <end position="29"/>
    </location>
</feature>